<dbReference type="EMBL" id="KC246781">
    <property type="protein sequence ID" value="AHF23993.1"/>
    <property type="molecule type" value="Genomic_DNA"/>
</dbReference>
<evidence type="ECO:0000313" key="3">
    <source>
        <dbReference type="EMBL" id="AHF23993.1"/>
    </source>
</evidence>
<accession>W0FH42</accession>
<organism evidence="3">
    <name type="scientific">uncultured bacterium Contig16</name>
    <dbReference type="NCBI Taxonomy" id="1393468"/>
    <lineage>
        <taxon>Bacteria</taxon>
        <taxon>environmental samples</taxon>
    </lineage>
</organism>
<feature type="chain" id="PRO_5004788718" evidence="2">
    <location>
        <begin position="21"/>
        <end position="505"/>
    </location>
</feature>
<sequence length="505" mass="55240">MMKKIAAMLLAACMIMAVLAGCTGPKAPETEAPADTKAETQAETETETETETEIPTEPAADMDPLTMLTNGVYGYTYNVGFDNTNFFHFYEEQPVFGKIWYAGFVVNQIVFYGKYDVKEEAFDWACWDGRAAEENEEEKKSGTAPYTIYFYDMDGNELDKCGFDGENLYHTMENITFQGSGSQIYKYVGFDSQDYADFYAGEIGQKLVDLVGDDDRTSTLQIFHTGRYDDLVAYEIEGSWAASEEGDAIVYTLTPDDETESAVKLTVNKDGSAVYAPEGGDEVAMHSLTGPAVVWNFKGDGPEVSEGVKCALTLSMMDDNTVKLDADAFGNILTIDQGTWEQVNDYTFKIKMDLAGEVESELVESTPTFNIKETGSQLGDFEASLPIDLSGMTGGEVTEVWSFAGEGPEVSEGTKANIVLTIYSDNSAKVTADAFGQMIDLDQGTWEQVNDYTFKVNLETAGEVESELIDSTPSFNISIPGTMIGDVETVLAIVLPEEDTTEAAE</sequence>
<keyword evidence="2" id="KW-0732">Signal</keyword>
<proteinExistence type="predicted"/>
<feature type="region of interest" description="Disordered" evidence="1">
    <location>
        <begin position="28"/>
        <end position="55"/>
    </location>
</feature>
<reference evidence="3" key="1">
    <citation type="journal article" date="2013" name="PLoS ONE">
        <title>Metagenomic insights into the carbohydrate-active enzymes carried by the microorganisms adhering to solid digesta in the rumen of cows.</title>
        <authorList>
            <person name="Wang L."/>
            <person name="Hatem A."/>
            <person name="Catalyurek U.V."/>
            <person name="Morrison M."/>
            <person name="Yu Z."/>
        </authorList>
    </citation>
    <scope>NUCLEOTIDE SEQUENCE</scope>
</reference>
<name>W0FH42_9BACT</name>
<feature type="compositionally biased region" description="Acidic residues" evidence="1">
    <location>
        <begin position="42"/>
        <end position="54"/>
    </location>
</feature>
<evidence type="ECO:0000256" key="1">
    <source>
        <dbReference type="SAM" id="MobiDB-lite"/>
    </source>
</evidence>
<dbReference type="AlphaFoldDB" id="W0FH42"/>
<feature type="signal peptide" evidence="2">
    <location>
        <begin position="1"/>
        <end position="20"/>
    </location>
</feature>
<protein>
    <submittedName>
        <fullName evidence="3">Uncharacterized protein</fullName>
    </submittedName>
</protein>
<evidence type="ECO:0000256" key="2">
    <source>
        <dbReference type="SAM" id="SignalP"/>
    </source>
</evidence>
<dbReference type="PROSITE" id="PS51257">
    <property type="entry name" value="PROKAR_LIPOPROTEIN"/>
    <property type="match status" value="1"/>
</dbReference>